<dbReference type="EMBL" id="KN822010">
    <property type="protein sequence ID" value="KIM68189.1"/>
    <property type="molecule type" value="Genomic_DNA"/>
</dbReference>
<protein>
    <submittedName>
        <fullName evidence="1">Uncharacterized protein</fullName>
    </submittedName>
</protein>
<reference evidence="2" key="2">
    <citation type="submission" date="2015-01" db="EMBL/GenBank/DDBJ databases">
        <title>Evolutionary Origins and Diversification of the Mycorrhizal Mutualists.</title>
        <authorList>
            <consortium name="DOE Joint Genome Institute"/>
            <consortium name="Mycorrhizal Genomics Consortium"/>
            <person name="Kohler A."/>
            <person name="Kuo A."/>
            <person name="Nagy L.G."/>
            <person name="Floudas D."/>
            <person name="Copeland A."/>
            <person name="Barry K.W."/>
            <person name="Cichocki N."/>
            <person name="Veneault-Fourrey C."/>
            <person name="LaButti K."/>
            <person name="Lindquist E.A."/>
            <person name="Lipzen A."/>
            <person name="Lundell T."/>
            <person name="Morin E."/>
            <person name="Murat C."/>
            <person name="Riley R."/>
            <person name="Ohm R."/>
            <person name="Sun H."/>
            <person name="Tunlid A."/>
            <person name="Henrissat B."/>
            <person name="Grigoriev I.V."/>
            <person name="Hibbett D.S."/>
            <person name="Martin F."/>
        </authorList>
    </citation>
    <scope>NUCLEOTIDE SEQUENCE [LARGE SCALE GENOMIC DNA]</scope>
    <source>
        <strain evidence="2">Foug A</strain>
    </source>
</reference>
<dbReference type="AlphaFoldDB" id="A0A0C3EIY7"/>
<name>A0A0C3EIY7_9AGAM</name>
<dbReference type="InParanoid" id="A0A0C3EIY7"/>
<proteinExistence type="predicted"/>
<sequence length="214" mass="23398">MSGANRQICHTGAFAVNHSSQVGARAKTKFALQSATGSEFAFCHMNAFTPLQDIHEHMLTGNVSDIIPLQRGHFIVVLHPHTKNKTPEILLGEVEAIYTNSGACGSKHEWIESVNKVGVPSYVMVRVFHPSHGMAYSSLAFHPLQASAFIRIPASHILFLFATLSSSFSRISLASDHAHPFQLVTLCPTAAMVMDKLCDKVVLVLTCVRDLQAY</sequence>
<keyword evidence="2" id="KW-1185">Reference proteome</keyword>
<dbReference type="Proteomes" id="UP000053989">
    <property type="component" value="Unassembled WGS sequence"/>
</dbReference>
<accession>A0A0C3EIY7</accession>
<reference evidence="1 2" key="1">
    <citation type="submission" date="2014-04" db="EMBL/GenBank/DDBJ databases">
        <authorList>
            <consortium name="DOE Joint Genome Institute"/>
            <person name="Kuo A."/>
            <person name="Kohler A."/>
            <person name="Nagy L.G."/>
            <person name="Floudas D."/>
            <person name="Copeland A."/>
            <person name="Barry K.W."/>
            <person name="Cichocki N."/>
            <person name="Veneault-Fourrey C."/>
            <person name="LaButti K."/>
            <person name="Lindquist E.A."/>
            <person name="Lipzen A."/>
            <person name="Lundell T."/>
            <person name="Morin E."/>
            <person name="Murat C."/>
            <person name="Sun H."/>
            <person name="Tunlid A."/>
            <person name="Henrissat B."/>
            <person name="Grigoriev I.V."/>
            <person name="Hibbett D.S."/>
            <person name="Martin F."/>
            <person name="Nordberg H.P."/>
            <person name="Cantor M.N."/>
            <person name="Hua S.X."/>
        </authorList>
    </citation>
    <scope>NUCLEOTIDE SEQUENCE [LARGE SCALE GENOMIC DNA]</scope>
    <source>
        <strain evidence="1 2">Foug A</strain>
    </source>
</reference>
<evidence type="ECO:0000313" key="1">
    <source>
        <dbReference type="EMBL" id="KIM68189.1"/>
    </source>
</evidence>
<evidence type="ECO:0000313" key="2">
    <source>
        <dbReference type="Proteomes" id="UP000053989"/>
    </source>
</evidence>
<gene>
    <name evidence="1" type="ORF">SCLCIDRAFT_106465</name>
</gene>
<organism evidence="1 2">
    <name type="scientific">Scleroderma citrinum Foug A</name>
    <dbReference type="NCBI Taxonomy" id="1036808"/>
    <lineage>
        <taxon>Eukaryota</taxon>
        <taxon>Fungi</taxon>
        <taxon>Dikarya</taxon>
        <taxon>Basidiomycota</taxon>
        <taxon>Agaricomycotina</taxon>
        <taxon>Agaricomycetes</taxon>
        <taxon>Agaricomycetidae</taxon>
        <taxon>Boletales</taxon>
        <taxon>Sclerodermatineae</taxon>
        <taxon>Sclerodermataceae</taxon>
        <taxon>Scleroderma</taxon>
    </lineage>
</organism>
<dbReference type="OrthoDB" id="2670609at2759"/>
<dbReference type="HOGENOM" id="CLU_1185346_0_0_1"/>